<gene>
    <name evidence="8" type="ORF">CSW64_16570</name>
</gene>
<accession>A0A2D2B0W9</accession>
<name>A0A2D2B0W9_9CAUL</name>
<dbReference type="Pfam" id="PF00743">
    <property type="entry name" value="FMO-like"/>
    <property type="match status" value="1"/>
</dbReference>
<dbReference type="EC" id="1.14.13.148" evidence="6"/>
<evidence type="ECO:0000256" key="4">
    <source>
        <dbReference type="ARBA" id="ARBA00022857"/>
    </source>
</evidence>
<keyword evidence="9" id="KW-1185">Reference proteome</keyword>
<dbReference type="InterPro" id="IPR036188">
    <property type="entry name" value="FAD/NAD-bd_sf"/>
</dbReference>
<reference evidence="8 9" key="1">
    <citation type="submission" date="2017-10" db="EMBL/GenBank/DDBJ databases">
        <title>Genome sequence of Caulobacter mirabilis FWC38.</title>
        <authorList>
            <person name="Fiebig A."/>
            <person name="Crosson S."/>
        </authorList>
    </citation>
    <scope>NUCLEOTIDE SEQUENCE [LARGE SCALE GENOMIC DNA]</scope>
    <source>
        <strain evidence="8 9">FWC 38</strain>
    </source>
</reference>
<keyword evidence="2" id="KW-0285">Flavoprotein</keyword>
<dbReference type="PRINTS" id="PR00370">
    <property type="entry name" value="FMOXYGENASE"/>
</dbReference>
<evidence type="ECO:0000313" key="9">
    <source>
        <dbReference type="Proteomes" id="UP000228945"/>
    </source>
</evidence>
<dbReference type="EMBL" id="CP024201">
    <property type="protein sequence ID" value="ATQ43895.1"/>
    <property type="molecule type" value="Genomic_DNA"/>
</dbReference>
<dbReference type="GO" id="GO:0004499">
    <property type="term" value="F:N,N-dimethylaniline monooxygenase activity"/>
    <property type="evidence" value="ECO:0007669"/>
    <property type="project" value="InterPro"/>
</dbReference>
<keyword evidence="3" id="KW-0274">FAD</keyword>
<dbReference type="KEGG" id="cmb:CSW64_16570"/>
<dbReference type="GO" id="GO:0050660">
    <property type="term" value="F:flavin adenine dinucleotide binding"/>
    <property type="evidence" value="ECO:0007669"/>
    <property type="project" value="InterPro"/>
</dbReference>
<dbReference type="PANTHER" id="PTHR23023">
    <property type="entry name" value="DIMETHYLANILINE MONOOXYGENASE"/>
    <property type="match status" value="1"/>
</dbReference>
<evidence type="ECO:0000256" key="1">
    <source>
        <dbReference type="ARBA" id="ARBA00009183"/>
    </source>
</evidence>
<evidence type="ECO:0000256" key="3">
    <source>
        <dbReference type="ARBA" id="ARBA00022827"/>
    </source>
</evidence>
<dbReference type="GO" id="GO:0050661">
    <property type="term" value="F:NADP binding"/>
    <property type="evidence" value="ECO:0007669"/>
    <property type="project" value="InterPro"/>
</dbReference>
<evidence type="ECO:0000256" key="7">
    <source>
        <dbReference type="ARBA" id="ARBA00035159"/>
    </source>
</evidence>
<dbReference type="AlphaFoldDB" id="A0A2D2B0W9"/>
<sequence>MTERYVTHCVIGAGFQGLPIVKKLRELGEAVVCLDRNPDVGGIWHTGAYETAHIISSKYSTGFTDFPMPADYPDFPSKSEMQRYFRSYAETFDLLPAIRFETGVARVAPMEADADGALWRVETTGGDAYRCRTVTIAGGHHNDPNVAHYPGEWTGEAMTSNRYRSPRQFTGKRVLVVGAGNTACDAAVDASHHGVSADISVRHGVHFFPRTFAGRPLDTLLQAFPLGGEWMDRAVAWVVNTLAVGDPVRWGLPRPTHGILDSHPVINTELLRRIRLGEIGVRPEIARFDGGSVVFADGSRKSYDLIFWAIGYRITLPMLREADGLIDWRDDLPLLFLMMMSPKRRGLFIAGLGQARTGGGPLFQDAGYMSARMAAFDARDRDGVMSRLAAHHAIRFAQRWRGLRLVEKADTKSRSLREHRSALIGLGRLLDSIGAPDAPSRRGVSNARSDLATSSSLWTAAA</sequence>
<dbReference type="Proteomes" id="UP000228945">
    <property type="component" value="Chromosome"/>
</dbReference>
<proteinExistence type="inferred from homology"/>
<keyword evidence="8" id="KW-0503">Monooxygenase</keyword>
<keyword evidence="5" id="KW-0560">Oxidoreductase</keyword>
<dbReference type="InterPro" id="IPR020946">
    <property type="entry name" value="Flavin_mOase-like"/>
</dbReference>
<dbReference type="InterPro" id="IPR050346">
    <property type="entry name" value="FMO-like"/>
</dbReference>
<dbReference type="SUPFAM" id="SSF51905">
    <property type="entry name" value="FAD/NAD(P)-binding domain"/>
    <property type="match status" value="2"/>
</dbReference>
<evidence type="ECO:0000313" key="8">
    <source>
        <dbReference type="EMBL" id="ATQ43895.1"/>
    </source>
</evidence>
<dbReference type="RefSeq" id="WP_099623144.1">
    <property type="nucleotide sequence ID" value="NZ_CP024201.1"/>
</dbReference>
<organism evidence="8 9">
    <name type="scientific">Caulobacter mirabilis</name>
    <dbReference type="NCBI Taxonomy" id="69666"/>
    <lineage>
        <taxon>Bacteria</taxon>
        <taxon>Pseudomonadati</taxon>
        <taxon>Pseudomonadota</taxon>
        <taxon>Alphaproteobacteria</taxon>
        <taxon>Caulobacterales</taxon>
        <taxon>Caulobacteraceae</taxon>
        <taxon>Caulobacter</taxon>
    </lineage>
</organism>
<dbReference type="OrthoDB" id="312624at2"/>
<evidence type="ECO:0000256" key="5">
    <source>
        <dbReference type="ARBA" id="ARBA00023002"/>
    </source>
</evidence>
<comment type="similarity">
    <text evidence="1">Belongs to the FMO family.</text>
</comment>
<dbReference type="GO" id="GO:0034899">
    <property type="term" value="F:trimethylamine monooxygenase activity"/>
    <property type="evidence" value="ECO:0007669"/>
    <property type="project" value="UniProtKB-EC"/>
</dbReference>
<dbReference type="InterPro" id="IPR000960">
    <property type="entry name" value="Flavin_mOase"/>
</dbReference>
<keyword evidence="4" id="KW-0521">NADP</keyword>
<evidence type="ECO:0000256" key="2">
    <source>
        <dbReference type="ARBA" id="ARBA00022630"/>
    </source>
</evidence>
<dbReference type="Gene3D" id="3.50.50.60">
    <property type="entry name" value="FAD/NAD(P)-binding domain"/>
    <property type="match status" value="1"/>
</dbReference>
<protein>
    <recommendedName>
        <fullName evidence="7">Trimethylamine monooxygenase</fullName>
        <ecNumber evidence="6">1.14.13.148</ecNumber>
    </recommendedName>
</protein>
<evidence type="ECO:0000256" key="6">
    <source>
        <dbReference type="ARBA" id="ARBA00034528"/>
    </source>
</evidence>